<reference evidence="4 5" key="1">
    <citation type="journal article" date="2020" name="Genomics">
        <title>Complete, high-quality genomes from long-read metagenomic sequencing of two wolf lichen thalli reveals enigmatic genome architecture.</title>
        <authorList>
            <person name="McKenzie S.K."/>
            <person name="Walston R.F."/>
            <person name="Allen J.L."/>
        </authorList>
    </citation>
    <scope>NUCLEOTIDE SEQUENCE [LARGE SCALE GENOMIC DNA]</scope>
    <source>
        <strain evidence="4">WasteWater1</strain>
    </source>
</reference>
<dbReference type="PANTHER" id="PTHR24198:SF165">
    <property type="entry name" value="ANKYRIN REPEAT-CONTAINING PROTEIN-RELATED"/>
    <property type="match status" value="1"/>
</dbReference>
<evidence type="ECO:0008006" key="6">
    <source>
        <dbReference type="Google" id="ProtNLM"/>
    </source>
</evidence>
<evidence type="ECO:0000313" key="5">
    <source>
        <dbReference type="Proteomes" id="UP000593566"/>
    </source>
</evidence>
<keyword evidence="5" id="KW-1185">Reference proteome</keyword>
<evidence type="ECO:0000256" key="1">
    <source>
        <dbReference type="ARBA" id="ARBA00022737"/>
    </source>
</evidence>
<dbReference type="Gene3D" id="1.25.40.20">
    <property type="entry name" value="Ankyrin repeat-containing domain"/>
    <property type="match status" value="1"/>
</dbReference>
<keyword evidence="1" id="KW-0677">Repeat</keyword>
<evidence type="ECO:0000256" key="3">
    <source>
        <dbReference type="PROSITE-ProRule" id="PRU00023"/>
    </source>
</evidence>
<gene>
    <name evidence="4" type="ORF">HO133_007664</name>
</gene>
<feature type="repeat" description="ANK" evidence="3">
    <location>
        <begin position="205"/>
        <end position="237"/>
    </location>
</feature>
<dbReference type="RefSeq" id="XP_037155870.1">
    <property type="nucleotide sequence ID" value="XM_037298534.1"/>
</dbReference>
<evidence type="ECO:0000256" key="2">
    <source>
        <dbReference type="ARBA" id="ARBA00023043"/>
    </source>
</evidence>
<dbReference type="EMBL" id="JACCJB010000004">
    <property type="protein sequence ID" value="KAF6227936.1"/>
    <property type="molecule type" value="Genomic_DNA"/>
</dbReference>
<dbReference type="Pfam" id="PF13637">
    <property type="entry name" value="Ank_4"/>
    <property type="match status" value="1"/>
</dbReference>
<dbReference type="InterPro" id="IPR002110">
    <property type="entry name" value="Ankyrin_rpt"/>
</dbReference>
<dbReference type="Pfam" id="PF12796">
    <property type="entry name" value="Ank_2"/>
    <property type="match status" value="1"/>
</dbReference>
<proteinExistence type="predicted"/>
<dbReference type="Proteomes" id="UP000593566">
    <property type="component" value="Unassembled WGS sequence"/>
</dbReference>
<dbReference type="PANTHER" id="PTHR24198">
    <property type="entry name" value="ANKYRIN REPEAT AND PROTEIN KINASE DOMAIN-CONTAINING PROTEIN"/>
    <property type="match status" value="1"/>
</dbReference>
<accession>A0A8H6CRE3</accession>
<dbReference type="PROSITE" id="PS50297">
    <property type="entry name" value="ANK_REP_REGION"/>
    <property type="match status" value="1"/>
</dbReference>
<comment type="caution">
    <text evidence="4">The sequence shown here is derived from an EMBL/GenBank/DDBJ whole genome shotgun (WGS) entry which is preliminary data.</text>
</comment>
<dbReference type="PROSITE" id="PS50088">
    <property type="entry name" value="ANK_REPEAT"/>
    <property type="match status" value="1"/>
</dbReference>
<evidence type="ECO:0000313" key="4">
    <source>
        <dbReference type="EMBL" id="KAF6227936.1"/>
    </source>
</evidence>
<keyword evidence="2 3" id="KW-0040">ANK repeat</keyword>
<dbReference type="AlphaFoldDB" id="A0A8H6CRE3"/>
<dbReference type="InterPro" id="IPR036770">
    <property type="entry name" value="Ankyrin_rpt-contain_sf"/>
</dbReference>
<sequence length="308" mass="34249">MLLSHTGDLKIKNDCTFAGLQQAAVVAKEAVVKMIPEGYVDPEVRCRYAAALLRKAASNPHTSALQLLLEHAHLAKASDKCTGIQNVLWAAASVNNEAATRLLLDAGADPNHQADKRKDPVMHCSIRNRRRRFGSLGVVEMLKIREATVQTRLEHGDSTEVPRNTTLYHHRGCTLLIVTACEDSCRRILQLLLDNGPNREANDTEGKTALYYAAGFGAIAHVRLLLERGAYPTSVNLATIELRREVDQDDYDEGIRLIRDARLEKKAESYTESEMENQVMEGQTESTEVVYSQTTTNLAQEMMTSLFL</sequence>
<protein>
    <recommendedName>
        <fullName evidence="6">Ankyrin repeat protein</fullName>
    </recommendedName>
</protein>
<organism evidence="4 5">
    <name type="scientific">Letharia lupina</name>
    <dbReference type="NCBI Taxonomy" id="560253"/>
    <lineage>
        <taxon>Eukaryota</taxon>
        <taxon>Fungi</taxon>
        <taxon>Dikarya</taxon>
        <taxon>Ascomycota</taxon>
        <taxon>Pezizomycotina</taxon>
        <taxon>Lecanoromycetes</taxon>
        <taxon>OSLEUM clade</taxon>
        <taxon>Lecanoromycetidae</taxon>
        <taxon>Lecanorales</taxon>
        <taxon>Lecanorineae</taxon>
        <taxon>Parmeliaceae</taxon>
        <taxon>Letharia</taxon>
    </lineage>
</organism>
<dbReference type="SMART" id="SM00248">
    <property type="entry name" value="ANK"/>
    <property type="match status" value="3"/>
</dbReference>
<dbReference type="GeneID" id="59336061"/>
<dbReference type="SUPFAM" id="SSF48403">
    <property type="entry name" value="Ankyrin repeat"/>
    <property type="match status" value="1"/>
</dbReference>
<name>A0A8H6CRE3_9LECA</name>